<name>A0AAC9HN16_9PSEU</name>
<dbReference type="Proteomes" id="UP000095210">
    <property type="component" value="Chromosome"/>
</dbReference>
<dbReference type="RefSeq" id="WP_069846801.1">
    <property type="nucleotide sequence ID" value="NZ_CP014859.1"/>
</dbReference>
<accession>A0AAC9HN16</accession>
<reference evidence="2" key="1">
    <citation type="submission" date="2016-03" db="EMBL/GenBank/DDBJ databases">
        <title>Complete genome sequence of the type strain Actinoalloteichus hymeniacidonis DSM 45092.</title>
        <authorList>
            <person name="Schaffert L."/>
            <person name="Albersmeier A."/>
            <person name="Winkler A."/>
            <person name="Kalinowski J."/>
            <person name="Zotchev S."/>
            <person name="Ruckert C."/>
        </authorList>
    </citation>
    <scope>NUCLEOTIDE SEQUENCE [LARGE SCALE GENOMIC DNA]</scope>
    <source>
        <strain evidence="2">HPA177(T) (DSM 45092(T))</strain>
    </source>
</reference>
<keyword evidence="2" id="KW-1185">Reference proteome</keyword>
<evidence type="ECO:0000313" key="2">
    <source>
        <dbReference type="Proteomes" id="UP000095210"/>
    </source>
</evidence>
<organism evidence="1 2">
    <name type="scientific">Actinoalloteichus hymeniacidonis</name>
    <dbReference type="NCBI Taxonomy" id="340345"/>
    <lineage>
        <taxon>Bacteria</taxon>
        <taxon>Bacillati</taxon>
        <taxon>Actinomycetota</taxon>
        <taxon>Actinomycetes</taxon>
        <taxon>Pseudonocardiales</taxon>
        <taxon>Pseudonocardiaceae</taxon>
        <taxon>Actinoalloteichus</taxon>
    </lineage>
</organism>
<dbReference type="KEGG" id="ahm:TL08_04505"/>
<proteinExistence type="predicted"/>
<dbReference type="EMBL" id="CP014859">
    <property type="protein sequence ID" value="AOS61731.1"/>
    <property type="molecule type" value="Genomic_DNA"/>
</dbReference>
<protein>
    <recommendedName>
        <fullName evidence="3">Excreted virulence factor EspC, type VII ESX diderm</fullName>
    </recommendedName>
</protein>
<evidence type="ECO:0008006" key="3">
    <source>
        <dbReference type="Google" id="ProtNLM"/>
    </source>
</evidence>
<gene>
    <name evidence="1" type="ORF">TL08_04505</name>
</gene>
<sequence length="104" mass="10852">MEYTITIETLHTAAATARSAGEQAGAVALGNASEALAEAMPGGSTASAAQQLTERWSTRLTRWCEDVVEHGTALETSAATYQDGEDTARDDLILAGDRLPDGGR</sequence>
<dbReference type="AlphaFoldDB" id="A0AAC9HN16"/>
<evidence type="ECO:0000313" key="1">
    <source>
        <dbReference type="EMBL" id="AOS61731.1"/>
    </source>
</evidence>